<dbReference type="Gene3D" id="1.10.10.10">
    <property type="entry name" value="Winged helix-like DNA-binding domain superfamily/Winged helix DNA-binding domain"/>
    <property type="match status" value="1"/>
</dbReference>
<reference evidence="6" key="1">
    <citation type="submission" date="2016-01" db="EMBL/GenBank/DDBJ databases">
        <authorList>
            <person name="Mitreva M."/>
            <person name="Pepin K.H."/>
            <person name="Mihindukulasuriya K.A."/>
            <person name="Fulton R."/>
            <person name="Fronick C."/>
            <person name="O'Laughlin M."/>
            <person name="Miner T."/>
            <person name="Herter B."/>
            <person name="Rosa B.A."/>
            <person name="Cordes M."/>
            <person name="Tomlinson C."/>
            <person name="Wollam A."/>
            <person name="Palsikar V.B."/>
            <person name="Mardis E.R."/>
            <person name="Wilson R.K."/>
        </authorList>
    </citation>
    <scope>NUCLEOTIDE SEQUENCE [LARGE SCALE GENOMIC DNA]</scope>
    <source>
        <strain evidence="6">KA00683</strain>
    </source>
</reference>
<evidence type="ECO:0000256" key="1">
    <source>
        <dbReference type="ARBA" id="ARBA00006525"/>
    </source>
</evidence>
<comment type="similarity">
    <text evidence="1">Belongs to the DprA/Smf family.</text>
</comment>
<dbReference type="InterPro" id="IPR036388">
    <property type="entry name" value="WH-like_DNA-bd_sf"/>
</dbReference>
<name>A0A134B0Q3_9PORP</name>
<keyword evidence="6" id="KW-1185">Reference proteome</keyword>
<dbReference type="Gene3D" id="3.40.50.450">
    <property type="match status" value="1"/>
</dbReference>
<dbReference type="InterPro" id="IPR057666">
    <property type="entry name" value="DrpA_SLOG"/>
</dbReference>
<comment type="caution">
    <text evidence="5">The sequence shown here is derived from an EMBL/GenBank/DDBJ whole genome shotgun (WGS) entry which is preliminary data.</text>
</comment>
<dbReference type="RefSeq" id="WP_060936003.1">
    <property type="nucleotide sequence ID" value="NZ_KQ960465.1"/>
</dbReference>
<gene>
    <name evidence="5" type="ORF">HMPREF3185_01943</name>
</gene>
<feature type="region of interest" description="Disordered" evidence="2">
    <location>
        <begin position="309"/>
        <end position="328"/>
    </location>
</feature>
<dbReference type="InterPro" id="IPR003488">
    <property type="entry name" value="DprA"/>
</dbReference>
<dbReference type="SUPFAM" id="SSF102405">
    <property type="entry name" value="MCP/YpsA-like"/>
    <property type="match status" value="1"/>
</dbReference>
<dbReference type="InterPro" id="IPR041614">
    <property type="entry name" value="DprA_WH"/>
</dbReference>
<evidence type="ECO:0000256" key="2">
    <source>
        <dbReference type="SAM" id="MobiDB-lite"/>
    </source>
</evidence>
<dbReference type="EMBL" id="LSDK01000136">
    <property type="protein sequence ID" value="KXB73522.1"/>
    <property type="molecule type" value="Genomic_DNA"/>
</dbReference>
<dbReference type="GO" id="GO:0009294">
    <property type="term" value="P:DNA-mediated transformation"/>
    <property type="evidence" value="ECO:0007669"/>
    <property type="project" value="InterPro"/>
</dbReference>
<feature type="domain" description="Smf/DprA SLOG" evidence="3">
    <location>
        <begin position="86"/>
        <end position="298"/>
    </location>
</feature>
<dbReference type="PANTHER" id="PTHR43022:SF1">
    <property type="entry name" value="PROTEIN SMF"/>
    <property type="match status" value="1"/>
</dbReference>
<feature type="domain" description="DprA winged helix" evidence="4">
    <location>
        <begin position="319"/>
        <end position="379"/>
    </location>
</feature>
<dbReference type="Pfam" id="PF17782">
    <property type="entry name" value="WHD_DprA"/>
    <property type="match status" value="1"/>
</dbReference>
<dbReference type="AlphaFoldDB" id="A0A134B0Q3"/>
<evidence type="ECO:0000313" key="5">
    <source>
        <dbReference type="EMBL" id="KXB73522.1"/>
    </source>
</evidence>
<dbReference type="PANTHER" id="PTHR43022">
    <property type="entry name" value="PROTEIN SMF"/>
    <property type="match status" value="1"/>
</dbReference>
<evidence type="ECO:0000313" key="6">
    <source>
        <dbReference type="Proteomes" id="UP000070224"/>
    </source>
</evidence>
<protein>
    <submittedName>
        <fullName evidence="5">DNA protecting protein DprA</fullName>
    </submittedName>
</protein>
<dbReference type="PATRIC" id="fig|322095.3.peg.1918"/>
<dbReference type="STRING" id="322095.HMPREF3185_01943"/>
<sequence>MPSTLTPTERTYTIALSLTKHVGPRSAIELIEALGSATAFFTDAELRARILPRLPQRIAQQLASPTLVEEALRIEERCQKEGIRPIFFLSEDYPASLREIAVPPMVLYVRGEYVAWAERRHVSVVGTRSISDYGRALTQQVVRELSATCPASTIVSGLAYGVDIQAHEAALNLSLPTVAVLAHGLDTLYPSVHWRIAEQILRDGGAWVSEYPPGVKPYRQAFVARNRIIAGLSAATIVIEAGEHSGSLSTANYALESGREVFACPGRLTDPESIGCHKLIEEQRAHLYLGASAMMKELGWGTLDEGAEAHPVSASHAEKPASSSPTREYPPHPLLAILIEQGVLSVDELSRLSGMDLMTVRSELFDLELDGWVQARAGGCYSLC</sequence>
<dbReference type="OrthoDB" id="9785707at2"/>
<evidence type="ECO:0000259" key="4">
    <source>
        <dbReference type="Pfam" id="PF17782"/>
    </source>
</evidence>
<dbReference type="Pfam" id="PF02481">
    <property type="entry name" value="DNA_processg_A"/>
    <property type="match status" value="1"/>
</dbReference>
<proteinExistence type="inferred from homology"/>
<dbReference type="NCBIfam" id="TIGR00732">
    <property type="entry name" value="dprA"/>
    <property type="match status" value="1"/>
</dbReference>
<accession>A0A134B0Q3</accession>
<evidence type="ECO:0000259" key="3">
    <source>
        <dbReference type="Pfam" id="PF02481"/>
    </source>
</evidence>
<dbReference type="Proteomes" id="UP000070224">
    <property type="component" value="Unassembled WGS sequence"/>
</dbReference>
<organism evidence="5 6">
    <name type="scientific">Porphyromonas somerae</name>
    <dbReference type="NCBI Taxonomy" id="322095"/>
    <lineage>
        <taxon>Bacteria</taxon>
        <taxon>Pseudomonadati</taxon>
        <taxon>Bacteroidota</taxon>
        <taxon>Bacteroidia</taxon>
        <taxon>Bacteroidales</taxon>
        <taxon>Porphyromonadaceae</taxon>
        <taxon>Porphyromonas</taxon>
    </lineage>
</organism>